<dbReference type="SUPFAM" id="SSF49899">
    <property type="entry name" value="Concanavalin A-like lectins/glucanases"/>
    <property type="match status" value="1"/>
</dbReference>
<organism evidence="3 4">
    <name type="scientific">Paraglaciecola mesophila</name>
    <dbReference type="NCBI Taxonomy" id="197222"/>
    <lineage>
        <taxon>Bacteria</taxon>
        <taxon>Pseudomonadati</taxon>
        <taxon>Pseudomonadota</taxon>
        <taxon>Gammaproteobacteria</taxon>
        <taxon>Alteromonadales</taxon>
        <taxon>Alteromonadaceae</taxon>
        <taxon>Paraglaciecola</taxon>
    </lineage>
</organism>
<evidence type="ECO:0000313" key="3">
    <source>
        <dbReference type="EMBL" id="QHJ11600.1"/>
    </source>
</evidence>
<dbReference type="Gene3D" id="2.60.120.200">
    <property type="match status" value="1"/>
</dbReference>
<evidence type="ECO:0000259" key="2">
    <source>
        <dbReference type="PROSITE" id="PS51762"/>
    </source>
</evidence>
<sequence length="486" mass="54895">MHVNLVKSILIFFTAHGMMGCQIEPQDAATKQVAQKQWQNVVPLSDPDNLGGWVLNSAVSDEFSGSHIDASKWFVQGEENEYYIWKGRAPSQFAAHNVTVQGGLLKLKSQWEPDFVFANENYADGNVDSGYGVHEGKPLPVTTAAIVSHERFLHGYMEVRSKAIDAAMTSAFWTIGYQSELDIYEQMGRPKIRGNIREDYVKSTVHDWRPPAKRPTWAFQHSEQYPFRVADEFHVYGAEWGEGYLKLYTDGKLIYSTTQEALGDKWVLTNPMEIWLDSEIFQWLGMPHKEELPGTFEVDYVRVWQKPQTNLLQPAFYGFEGPYIFSQYPKPLLKEPARPKSKAYQQFWQFPGGAAKHASLVYERATQGKKSLKIEMQAADNTNIEIVAPKGSVNIPKGEYQISFDTWLQPGSTLQQISIALTSPQDRLDFALQDVAQGQWVNLQQKISHQTASAADDALTILVDSDQLASGKSTLFIDNVAIEEVK</sequence>
<dbReference type="Gene3D" id="2.60.120.260">
    <property type="entry name" value="Galactose-binding domain-like"/>
    <property type="match status" value="1"/>
</dbReference>
<reference evidence="3 4" key="1">
    <citation type="submission" date="2019-12" db="EMBL/GenBank/DDBJ databases">
        <title>Genome sequencing and assembly of endphytes of Porphyra tenera.</title>
        <authorList>
            <person name="Park J.M."/>
            <person name="Shin R."/>
            <person name="Jo S.H."/>
        </authorList>
    </citation>
    <scope>NUCLEOTIDE SEQUENCE [LARGE SCALE GENOMIC DNA]</scope>
    <source>
        <strain evidence="3 4">GPM4</strain>
    </source>
</reference>
<keyword evidence="3" id="KW-0326">Glycosidase</keyword>
<dbReference type="PANTHER" id="PTHR10963">
    <property type="entry name" value="GLYCOSYL HYDROLASE-RELATED"/>
    <property type="match status" value="1"/>
</dbReference>
<dbReference type="GO" id="GO:0005975">
    <property type="term" value="P:carbohydrate metabolic process"/>
    <property type="evidence" value="ECO:0007669"/>
    <property type="project" value="InterPro"/>
</dbReference>
<dbReference type="EC" id="3.2.1.178" evidence="3"/>
<proteinExistence type="inferred from homology"/>
<evidence type="ECO:0000256" key="1">
    <source>
        <dbReference type="ARBA" id="ARBA00006865"/>
    </source>
</evidence>
<dbReference type="Pfam" id="PF00722">
    <property type="entry name" value="Glyco_hydro_16"/>
    <property type="match status" value="1"/>
</dbReference>
<dbReference type="InterPro" id="IPR013320">
    <property type="entry name" value="ConA-like_dom_sf"/>
</dbReference>
<keyword evidence="3" id="KW-0378">Hydrolase</keyword>
<dbReference type="PANTHER" id="PTHR10963:SF55">
    <property type="entry name" value="GLYCOSIDE HYDROLASE FAMILY 16 PROTEIN"/>
    <property type="match status" value="1"/>
</dbReference>
<dbReference type="PROSITE" id="PS51257">
    <property type="entry name" value="PROKAR_LIPOPROTEIN"/>
    <property type="match status" value="1"/>
</dbReference>
<dbReference type="InterPro" id="IPR050546">
    <property type="entry name" value="Glycosyl_Hydrlase_16"/>
</dbReference>
<name>A0A857JKE0_9ALTE</name>
<protein>
    <submittedName>
        <fullName evidence="3">Beta-porphyranase A</fullName>
        <ecNumber evidence="3">3.2.1.178</ecNumber>
    </submittedName>
</protein>
<gene>
    <name evidence="3" type="ORF">FX988_01834</name>
</gene>
<comment type="similarity">
    <text evidence="1">Belongs to the glycosyl hydrolase 16 family.</text>
</comment>
<feature type="domain" description="GH16" evidence="2">
    <location>
        <begin position="35"/>
        <end position="309"/>
    </location>
</feature>
<keyword evidence="4" id="KW-1185">Reference proteome</keyword>
<dbReference type="RefSeq" id="WP_201751644.1">
    <property type="nucleotide sequence ID" value="NZ_CP047656.1"/>
</dbReference>
<evidence type="ECO:0000313" key="4">
    <source>
        <dbReference type="Proteomes" id="UP000464524"/>
    </source>
</evidence>
<dbReference type="EMBL" id="CP047656">
    <property type="protein sequence ID" value="QHJ11600.1"/>
    <property type="molecule type" value="Genomic_DNA"/>
</dbReference>
<dbReference type="InterPro" id="IPR000757">
    <property type="entry name" value="Beta-glucanase-like"/>
</dbReference>
<accession>A0A857JKE0</accession>
<dbReference type="PROSITE" id="PS51762">
    <property type="entry name" value="GH16_2"/>
    <property type="match status" value="1"/>
</dbReference>
<dbReference type="Proteomes" id="UP000464524">
    <property type="component" value="Chromosome"/>
</dbReference>
<dbReference type="KEGG" id="pmes:FX988_01834"/>
<dbReference type="GO" id="GO:0004553">
    <property type="term" value="F:hydrolase activity, hydrolyzing O-glycosyl compounds"/>
    <property type="evidence" value="ECO:0007669"/>
    <property type="project" value="InterPro"/>
</dbReference>
<dbReference type="AlphaFoldDB" id="A0A857JKE0"/>